<evidence type="ECO:0000256" key="1">
    <source>
        <dbReference type="ARBA" id="ARBA00004162"/>
    </source>
</evidence>
<evidence type="ECO:0000256" key="6">
    <source>
        <dbReference type="ARBA" id="ARBA00023136"/>
    </source>
</evidence>
<comment type="caution">
    <text evidence="8">The sequence shown here is derived from an EMBL/GenBank/DDBJ whole genome shotgun (WGS) entry which is preliminary data.</text>
</comment>
<evidence type="ECO:0008006" key="10">
    <source>
        <dbReference type="Google" id="ProtNLM"/>
    </source>
</evidence>
<organism evidence="8 9">
    <name type="scientific">Methyloceanibacter stevinii</name>
    <dbReference type="NCBI Taxonomy" id="1774970"/>
    <lineage>
        <taxon>Bacteria</taxon>
        <taxon>Pseudomonadati</taxon>
        <taxon>Pseudomonadota</taxon>
        <taxon>Alphaproteobacteria</taxon>
        <taxon>Hyphomicrobiales</taxon>
        <taxon>Hyphomicrobiaceae</taxon>
        <taxon>Methyloceanibacter</taxon>
    </lineage>
</organism>
<gene>
    <name evidence="8" type="ORF">AUC70_05940</name>
</gene>
<evidence type="ECO:0000313" key="9">
    <source>
        <dbReference type="Proteomes" id="UP000094172"/>
    </source>
</evidence>
<evidence type="ECO:0000256" key="2">
    <source>
        <dbReference type="ARBA" id="ARBA00005811"/>
    </source>
</evidence>
<name>A0A1E3VNW7_9HYPH</name>
<dbReference type="Pfam" id="PF02472">
    <property type="entry name" value="ExbD"/>
    <property type="match status" value="1"/>
</dbReference>
<keyword evidence="5" id="KW-1133">Transmembrane helix</keyword>
<keyword evidence="7" id="KW-0813">Transport</keyword>
<keyword evidence="7" id="KW-0653">Protein transport</keyword>
<protein>
    <recommendedName>
        <fullName evidence="10">Biopolymer transporter ExbD</fullName>
    </recommendedName>
</protein>
<dbReference type="EMBL" id="LPWE01000011">
    <property type="protein sequence ID" value="ODR95235.1"/>
    <property type="molecule type" value="Genomic_DNA"/>
</dbReference>
<evidence type="ECO:0000313" key="8">
    <source>
        <dbReference type="EMBL" id="ODR95235.1"/>
    </source>
</evidence>
<dbReference type="GO" id="GO:0005886">
    <property type="term" value="C:plasma membrane"/>
    <property type="evidence" value="ECO:0007669"/>
    <property type="project" value="UniProtKB-SubCell"/>
</dbReference>
<evidence type="ECO:0000256" key="4">
    <source>
        <dbReference type="ARBA" id="ARBA00022692"/>
    </source>
</evidence>
<keyword evidence="9" id="KW-1185">Reference proteome</keyword>
<sequence>MINVVFLLLIFFLLTAQIAPPPPFEVAAPSADETDLADGTLVLYLGADGRLGFREAVGYEAVLAGLHDALRDQCGGPCSDDTRPIAVLRADKSVNGSKLAALLPKLAALGLRDIQLVTVRK</sequence>
<comment type="similarity">
    <text evidence="2 7">Belongs to the ExbD/TolR family.</text>
</comment>
<dbReference type="AlphaFoldDB" id="A0A1E3VNW7"/>
<accession>A0A1E3VNW7</accession>
<comment type="subcellular location">
    <subcellularLocation>
        <location evidence="1">Cell membrane</location>
        <topology evidence="1">Single-pass membrane protein</topology>
    </subcellularLocation>
    <subcellularLocation>
        <location evidence="7">Cell membrane</location>
        <topology evidence="7">Single-pass type II membrane protein</topology>
    </subcellularLocation>
</comment>
<evidence type="ECO:0000256" key="5">
    <source>
        <dbReference type="ARBA" id="ARBA00022989"/>
    </source>
</evidence>
<dbReference type="Proteomes" id="UP000094172">
    <property type="component" value="Unassembled WGS sequence"/>
</dbReference>
<keyword evidence="6" id="KW-0472">Membrane</keyword>
<reference evidence="8 9" key="1">
    <citation type="journal article" date="2016" name="Environ. Microbiol.">
        <title>New Methyloceanibacter diversity from North Sea sediments includes methanotroph containing solely the soluble methane monooxygenase.</title>
        <authorList>
            <person name="Vekeman B."/>
            <person name="Kerckhof F.M."/>
            <person name="Cremers G."/>
            <person name="de Vos P."/>
            <person name="Vandamme P."/>
            <person name="Boon N."/>
            <person name="Op den Camp H.J."/>
            <person name="Heylen K."/>
        </authorList>
    </citation>
    <scope>NUCLEOTIDE SEQUENCE [LARGE SCALE GENOMIC DNA]</scope>
    <source>
        <strain evidence="8 9">R-67176</strain>
    </source>
</reference>
<dbReference type="GO" id="GO:0015031">
    <property type="term" value="P:protein transport"/>
    <property type="evidence" value="ECO:0007669"/>
    <property type="project" value="UniProtKB-KW"/>
</dbReference>
<dbReference type="InterPro" id="IPR003400">
    <property type="entry name" value="ExbD"/>
</dbReference>
<evidence type="ECO:0000256" key="7">
    <source>
        <dbReference type="RuleBase" id="RU003879"/>
    </source>
</evidence>
<evidence type="ECO:0000256" key="3">
    <source>
        <dbReference type="ARBA" id="ARBA00022475"/>
    </source>
</evidence>
<dbReference type="GO" id="GO:0022857">
    <property type="term" value="F:transmembrane transporter activity"/>
    <property type="evidence" value="ECO:0007669"/>
    <property type="project" value="InterPro"/>
</dbReference>
<keyword evidence="4 7" id="KW-0812">Transmembrane</keyword>
<keyword evidence="3" id="KW-1003">Cell membrane</keyword>
<proteinExistence type="inferred from homology"/>
<dbReference type="STRING" id="1774970.AUC70_05940"/>